<dbReference type="EMBL" id="CAMGYJ010000008">
    <property type="protein sequence ID" value="CAI0461769.1"/>
    <property type="molecule type" value="Genomic_DNA"/>
</dbReference>
<evidence type="ECO:0000313" key="2">
    <source>
        <dbReference type="EMBL" id="CAI0461769.1"/>
    </source>
</evidence>
<keyword evidence="3" id="KW-1185">Reference proteome</keyword>
<feature type="region of interest" description="Disordered" evidence="1">
    <location>
        <begin position="1"/>
        <end position="22"/>
    </location>
</feature>
<gene>
    <name evidence="2" type="ORF">LITE_LOCUS35091</name>
</gene>
<proteinExistence type="predicted"/>
<dbReference type="AlphaFoldDB" id="A0AAV0NT30"/>
<evidence type="ECO:0000256" key="1">
    <source>
        <dbReference type="SAM" id="MobiDB-lite"/>
    </source>
</evidence>
<accession>A0AAV0NT30</accession>
<reference evidence="2" key="1">
    <citation type="submission" date="2022-08" db="EMBL/GenBank/DDBJ databases">
        <authorList>
            <person name="Gutierrez-Valencia J."/>
        </authorList>
    </citation>
    <scope>NUCLEOTIDE SEQUENCE</scope>
</reference>
<comment type="caution">
    <text evidence="2">The sequence shown here is derived from an EMBL/GenBank/DDBJ whole genome shotgun (WGS) entry which is preliminary data.</text>
</comment>
<protein>
    <submittedName>
        <fullName evidence="2">Uncharacterized protein</fullName>
    </submittedName>
</protein>
<dbReference type="Proteomes" id="UP001154282">
    <property type="component" value="Unassembled WGS sequence"/>
</dbReference>
<organism evidence="2 3">
    <name type="scientific">Linum tenue</name>
    <dbReference type="NCBI Taxonomy" id="586396"/>
    <lineage>
        <taxon>Eukaryota</taxon>
        <taxon>Viridiplantae</taxon>
        <taxon>Streptophyta</taxon>
        <taxon>Embryophyta</taxon>
        <taxon>Tracheophyta</taxon>
        <taxon>Spermatophyta</taxon>
        <taxon>Magnoliopsida</taxon>
        <taxon>eudicotyledons</taxon>
        <taxon>Gunneridae</taxon>
        <taxon>Pentapetalae</taxon>
        <taxon>rosids</taxon>
        <taxon>fabids</taxon>
        <taxon>Malpighiales</taxon>
        <taxon>Linaceae</taxon>
        <taxon>Linum</taxon>
    </lineage>
</organism>
<evidence type="ECO:0000313" key="3">
    <source>
        <dbReference type="Proteomes" id="UP001154282"/>
    </source>
</evidence>
<name>A0AAV0NT30_9ROSI</name>
<sequence length="34" mass="3543">MRWRSGRSTRGGSGRALWGPLGGLATARQTTIGA</sequence>